<keyword evidence="3" id="KW-1185">Reference proteome</keyword>
<dbReference type="InterPro" id="IPR024775">
    <property type="entry name" value="DinB-like"/>
</dbReference>
<protein>
    <submittedName>
        <fullName evidence="2">DinB superfamily protein</fullName>
    </submittedName>
</protein>
<dbReference type="Proteomes" id="UP000317421">
    <property type="component" value="Unassembled WGS sequence"/>
</dbReference>
<dbReference type="Gene3D" id="1.20.120.450">
    <property type="entry name" value="dinb family like domain"/>
    <property type="match status" value="1"/>
</dbReference>
<dbReference type="InterPro" id="IPR034660">
    <property type="entry name" value="DinB/YfiT-like"/>
</dbReference>
<accession>A0A5C6AAG2</accession>
<evidence type="ECO:0000313" key="2">
    <source>
        <dbReference type="EMBL" id="TWT95313.1"/>
    </source>
</evidence>
<sequence length="214" mass="23694">MRISSQGLAWLTLGLLVATGPVSNTVAQEPVTELAVSTGATLSLPTPPNDKKGWAPEGEFAELLERMGDATAASREVFKPLSATQMNWRPPNGTHTPRWNAEHLAATQLRLFSQVYAALDPDHHTEISIGPEQMPDAYVPAHPTWSGAQEAEQMERIGDYVRGFAYLLEDADLDKPVKGTRWAPRKLMDLMVRHYGQHTANVEAKFTLPDWPKE</sequence>
<dbReference type="Pfam" id="PF12867">
    <property type="entry name" value="DinB_2"/>
    <property type="match status" value="1"/>
</dbReference>
<comment type="caution">
    <text evidence="2">The sequence shown here is derived from an EMBL/GenBank/DDBJ whole genome shotgun (WGS) entry which is preliminary data.</text>
</comment>
<dbReference type="OrthoDB" id="268753at2"/>
<evidence type="ECO:0000313" key="3">
    <source>
        <dbReference type="Proteomes" id="UP000317421"/>
    </source>
</evidence>
<dbReference type="EMBL" id="SJPR01000005">
    <property type="protein sequence ID" value="TWT95313.1"/>
    <property type="molecule type" value="Genomic_DNA"/>
</dbReference>
<gene>
    <name evidence="2" type="ORF">Pla108_34580</name>
</gene>
<reference evidence="2 3" key="1">
    <citation type="submission" date="2019-02" db="EMBL/GenBank/DDBJ databases">
        <title>Deep-cultivation of Planctomycetes and their phenomic and genomic characterization uncovers novel biology.</title>
        <authorList>
            <person name="Wiegand S."/>
            <person name="Jogler M."/>
            <person name="Boedeker C."/>
            <person name="Pinto D."/>
            <person name="Vollmers J."/>
            <person name="Rivas-Marin E."/>
            <person name="Kohn T."/>
            <person name="Peeters S.H."/>
            <person name="Heuer A."/>
            <person name="Rast P."/>
            <person name="Oberbeckmann S."/>
            <person name="Bunk B."/>
            <person name="Jeske O."/>
            <person name="Meyerdierks A."/>
            <person name="Storesund J.E."/>
            <person name="Kallscheuer N."/>
            <person name="Luecker S."/>
            <person name="Lage O.M."/>
            <person name="Pohl T."/>
            <person name="Merkel B.J."/>
            <person name="Hornburger P."/>
            <person name="Mueller R.-W."/>
            <person name="Bruemmer F."/>
            <person name="Labrenz M."/>
            <person name="Spormann A.M."/>
            <person name="Op Den Camp H."/>
            <person name="Overmann J."/>
            <person name="Amann R."/>
            <person name="Jetten M.S.M."/>
            <person name="Mascher T."/>
            <person name="Medema M.H."/>
            <person name="Devos D.P."/>
            <person name="Kaster A.-K."/>
            <person name="Ovreas L."/>
            <person name="Rohde M."/>
            <person name="Galperin M.Y."/>
            <person name="Jogler C."/>
        </authorList>
    </citation>
    <scope>NUCLEOTIDE SEQUENCE [LARGE SCALE GENOMIC DNA]</scope>
    <source>
        <strain evidence="2 3">Pla108</strain>
    </source>
</reference>
<dbReference type="AlphaFoldDB" id="A0A5C6AAG2"/>
<proteinExistence type="predicted"/>
<dbReference type="SUPFAM" id="SSF109854">
    <property type="entry name" value="DinB/YfiT-like putative metalloenzymes"/>
    <property type="match status" value="1"/>
</dbReference>
<organism evidence="2 3">
    <name type="scientific">Botrimarina colliarenosi</name>
    <dbReference type="NCBI Taxonomy" id="2528001"/>
    <lineage>
        <taxon>Bacteria</taxon>
        <taxon>Pseudomonadati</taxon>
        <taxon>Planctomycetota</taxon>
        <taxon>Planctomycetia</taxon>
        <taxon>Pirellulales</taxon>
        <taxon>Lacipirellulaceae</taxon>
        <taxon>Botrimarina</taxon>
    </lineage>
</organism>
<dbReference type="RefSeq" id="WP_146446158.1">
    <property type="nucleotide sequence ID" value="NZ_SJPR01000005.1"/>
</dbReference>
<name>A0A5C6AAG2_9BACT</name>
<evidence type="ECO:0000259" key="1">
    <source>
        <dbReference type="Pfam" id="PF12867"/>
    </source>
</evidence>
<feature type="domain" description="DinB-like" evidence="1">
    <location>
        <begin position="70"/>
        <end position="199"/>
    </location>
</feature>